<reference evidence="3" key="1">
    <citation type="submission" date="2018-06" db="EMBL/GenBank/DDBJ databases">
        <authorList>
            <person name="Zhirakovskaya E."/>
        </authorList>
    </citation>
    <scope>NUCLEOTIDE SEQUENCE</scope>
</reference>
<feature type="region of interest" description="Disordered" evidence="1">
    <location>
        <begin position="1"/>
        <end position="24"/>
    </location>
</feature>
<name>A0A3B0WHR4_9ZZZZ</name>
<dbReference type="EMBL" id="UOFD01000007">
    <property type="protein sequence ID" value="VAW50177.1"/>
    <property type="molecule type" value="Genomic_DNA"/>
</dbReference>
<evidence type="ECO:0000256" key="2">
    <source>
        <dbReference type="SAM" id="Phobius"/>
    </source>
</evidence>
<proteinExistence type="predicted"/>
<evidence type="ECO:0000313" key="3">
    <source>
        <dbReference type="EMBL" id="VAW50177.1"/>
    </source>
</evidence>
<protein>
    <submittedName>
        <fullName evidence="3">Uncharacterized protein</fullName>
    </submittedName>
</protein>
<keyword evidence="2" id="KW-0812">Transmembrane</keyword>
<gene>
    <name evidence="3" type="ORF">MNBD_GAMMA06-1872</name>
</gene>
<keyword evidence="2" id="KW-0472">Membrane</keyword>
<sequence length="53" mass="6120">MSEGDKLKSTKNDQHDANKSESQLEKKPNEFVFGLVTFAIFMVFMTVWMYLSA</sequence>
<accession>A0A3B0WHR4</accession>
<dbReference type="AlphaFoldDB" id="A0A3B0WHR4"/>
<evidence type="ECO:0000256" key="1">
    <source>
        <dbReference type="SAM" id="MobiDB-lite"/>
    </source>
</evidence>
<keyword evidence="2" id="KW-1133">Transmembrane helix</keyword>
<organism evidence="3">
    <name type="scientific">hydrothermal vent metagenome</name>
    <dbReference type="NCBI Taxonomy" id="652676"/>
    <lineage>
        <taxon>unclassified sequences</taxon>
        <taxon>metagenomes</taxon>
        <taxon>ecological metagenomes</taxon>
    </lineage>
</organism>
<feature type="transmembrane region" description="Helical" evidence="2">
    <location>
        <begin position="31"/>
        <end position="51"/>
    </location>
</feature>